<dbReference type="Proteomes" id="UP001199424">
    <property type="component" value="Unassembled WGS sequence"/>
</dbReference>
<dbReference type="EMBL" id="JAJEQC010000006">
    <property type="protein sequence ID" value="MCC2136823.1"/>
    <property type="molecule type" value="Genomic_DNA"/>
</dbReference>
<comment type="caution">
    <text evidence="1">The sequence shown here is derived from an EMBL/GenBank/DDBJ whole genome shotgun (WGS) entry which is preliminary data.</text>
</comment>
<accession>A0AAE3ALL8</accession>
<evidence type="ECO:0000313" key="1">
    <source>
        <dbReference type="EMBL" id="MCC2136823.1"/>
    </source>
</evidence>
<organism evidence="1 2">
    <name type="scientific">Hominenteromicrobium mulieris</name>
    <dbReference type="NCBI Taxonomy" id="2885357"/>
    <lineage>
        <taxon>Bacteria</taxon>
        <taxon>Bacillati</taxon>
        <taxon>Bacillota</taxon>
        <taxon>Clostridia</taxon>
        <taxon>Eubacteriales</taxon>
        <taxon>Oscillospiraceae</taxon>
        <taxon>Hominenteromicrobium</taxon>
    </lineage>
</organism>
<proteinExistence type="predicted"/>
<protein>
    <submittedName>
        <fullName evidence="1">Uncharacterized protein</fullName>
    </submittedName>
</protein>
<keyword evidence="2" id="KW-1185">Reference proteome</keyword>
<evidence type="ECO:0000313" key="2">
    <source>
        <dbReference type="Proteomes" id="UP001199424"/>
    </source>
</evidence>
<name>A0AAE3ALL8_9FIRM</name>
<sequence>MNYEVNPFQDYESITVDELKGQANSLLNLVTEEQRPLRVCMNNGKEFLLFPQDLLAPICDSDFRLILLSAMRYAMGRNTCMPMVVADYIKRHI</sequence>
<reference evidence="1" key="1">
    <citation type="submission" date="2021-10" db="EMBL/GenBank/DDBJ databases">
        <title>Anaerobic single-cell dispensing facilitates the cultivation of human gut bacteria.</title>
        <authorList>
            <person name="Afrizal A."/>
        </authorList>
    </citation>
    <scope>NUCLEOTIDE SEQUENCE</scope>
    <source>
        <strain evidence="1">CLA-AA-H250</strain>
    </source>
</reference>
<dbReference type="RefSeq" id="WP_308449190.1">
    <property type="nucleotide sequence ID" value="NZ_JAJEQC010000006.1"/>
</dbReference>
<dbReference type="AlphaFoldDB" id="A0AAE3ALL8"/>
<gene>
    <name evidence="1" type="ORF">LKD31_07310</name>
</gene>